<proteinExistence type="predicted"/>
<dbReference type="EMBL" id="CP020557">
    <property type="protein sequence ID" value="ARF68915.1"/>
    <property type="molecule type" value="Genomic_DNA"/>
</dbReference>
<organism evidence="1 2">
    <name type="scientific">Paenibacillus larvae subsp. pulvifaciens</name>
    <dbReference type="NCBI Taxonomy" id="1477"/>
    <lineage>
        <taxon>Bacteria</taxon>
        <taxon>Bacillati</taxon>
        <taxon>Bacillota</taxon>
        <taxon>Bacilli</taxon>
        <taxon>Bacillales</taxon>
        <taxon>Paenibacillaceae</taxon>
        <taxon>Paenibacillus</taxon>
    </lineage>
</organism>
<accession>A0A1U9YQF5</accession>
<dbReference type="AlphaFoldDB" id="A0A1U9YQF5"/>
<dbReference type="Pfam" id="PF11256">
    <property type="entry name" value="SAV0927-like"/>
    <property type="match status" value="1"/>
</dbReference>
<sequence length="97" mass="11164">MHEVDYLYDHTEETSTRFVCFAGKALRRFDLAITTTNRFYGKKLVTDLQTGRTAVIGPDDLAEEGYLEYAYQLEEEEAQELREFLGQVVGTVNFTDL</sequence>
<reference evidence="1 2" key="1">
    <citation type="submission" date="2017-03" db="EMBL/GenBank/DDBJ databases">
        <title>Paenibacillus larvae genome sequencing.</title>
        <authorList>
            <person name="Dingman D.W."/>
        </authorList>
    </citation>
    <scope>NUCLEOTIDE SEQUENCE [LARGE SCALE GENOMIC DNA]</scope>
    <source>
        <strain evidence="1 2">SAG 10367</strain>
    </source>
</reference>
<protein>
    <submittedName>
        <fullName evidence="1">Cytosolic protein</fullName>
    </submittedName>
</protein>
<evidence type="ECO:0000313" key="2">
    <source>
        <dbReference type="Proteomes" id="UP000192727"/>
    </source>
</evidence>
<gene>
    <name evidence="1" type="ORF">B7C51_15605</name>
</gene>
<dbReference type="InterPro" id="IPR021415">
    <property type="entry name" value="SAV0927-like"/>
</dbReference>
<dbReference type="RefSeq" id="WP_024095203.1">
    <property type="nucleotide sequence ID" value="NZ_CP019794.1"/>
</dbReference>
<evidence type="ECO:0000313" key="1">
    <source>
        <dbReference type="EMBL" id="ARF68915.1"/>
    </source>
</evidence>
<name>A0A1U9YQF5_9BACL</name>
<dbReference type="GeneID" id="64217587"/>
<dbReference type="Proteomes" id="UP000192727">
    <property type="component" value="Chromosome"/>
</dbReference>